<comment type="similarity">
    <text evidence="1">Belongs to the LysR transcriptional regulatory family.</text>
</comment>
<evidence type="ECO:0000256" key="2">
    <source>
        <dbReference type="ARBA" id="ARBA00023015"/>
    </source>
</evidence>
<name>A0A1U7DIQ5_9RHOB</name>
<dbReference type="GO" id="GO:0006351">
    <property type="term" value="P:DNA-templated transcription"/>
    <property type="evidence" value="ECO:0007669"/>
    <property type="project" value="TreeGrafter"/>
</dbReference>
<accession>A0A2M9DB97</accession>
<dbReference type="InterPro" id="IPR005119">
    <property type="entry name" value="LysR_subst-bd"/>
</dbReference>
<organism evidence="5 6">
    <name type="scientific">Brevirhabdus pacifica</name>
    <dbReference type="NCBI Taxonomy" id="1267768"/>
    <lineage>
        <taxon>Bacteria</taxon>
        <taxon>Pseudomonadati</taxon>
        <taxon>Pseudomonadota</taxon>
        <taxon>Alphaproteobacteria</taxon>
        <taxon>Rhodobacterales</taxon>
        <taxon>Paracoccaceae</taxon>
        <taxon>Brevirhabdus</taxon>
    </lineage>
</organism>
<evidence type="ECO:0000256" key="3">
    <source>
        <dbReference type="ARBA" id="ARBA00023125"/>
    </source>
</evidence>
<dbReference type="AlphaFoldDB" id="A0A1U7DIQ5"/>
<dbReference type="PANTHER" id="PTHR30537">
    <property type="entry name" value="HTH-TYPE TRANSCRIPTIONAL REGULATOR"/>
    <property type="match status" value="1"/>
</dbReference>
<dbReference type="Pfam" id="PF03466">
    <property type="entry name" value="LysR_substrate"/>
    <property type="match status" value="1"/>
</dbReference>
<dbReference type="InterPro" id="IPR058163">
    <property type="entry name" value="LysR-type_TF_proteobact-type"/>
</dbReference>
<dbReference type="InterPro" id="IPR000847">
    <property type="entry name" value="LysR_HTH_N"/>
</dbReference>
<reference evidence="5 6" key="1">
    <citation type="submission" date="2017-01" db="EMBL/GenBank/DDBJ databases">
        <title>Genomic analysis of Xuhuaishuia manganoxidans DY6-4.</title>
        <authorList>
            <person name="Wang X."/>
        </authorList>
    </citation>
    <scope>NUCLEOTIDE SEQUENCE [LARGE SCALE GENOMIC DNA]</scope>
    <source>
        <strain evidence="5 6">DY6-4</strain>
    </source>
</reference>
<proteinExistence type="inferred from homology"/>
<dbReference type="STRING" id="1267768.BV394_08835"/>
<gene>
    <name evidence="5" type="ORF">BV394_08835</name>
</gene>
<dbReference type="SUPFAM" id="SSF46785">
    <property type="entry name" value="Winged helix' DNA-binding domain"/>
    <property type="match status" value="1"/>
</dbReference>
<dbReference type="SUPFAM" id="SSF53850">
    <property type="entry name" value="Periplasmic binding protein-like II"/>
    <property type="match status" value="1"/>
</dbReference>
<dbReference type="Gene3D" id="1.10.10.10">
    <property type="entry name" value="Winged helix-like DNA-binding domain superfamily/Winged helix DNA-binding domain"/>
    <property type="match status" value="1"/>
</dbReference>
<dbReference type="InterPro" id="IPR036388">
    <property type="entry name" value="WH-like_DNA-bd_sf"/>
</dbReference>
<dbReference type="GO" id="GO:0043565">
    <property type="term" value="F:sequence-specific DNA binding"/>
    <property type="evidence" value="ECO:0007669"/>
    <property type="project" value="TreeGrafter"/>
</dbReference>
<dbReference type="EMBL" id="CP019124">
    <property type="protein sequence ID" value="APX89805.1"/>
    <property type="molecule type" value="Genomic_DNA"/>
</dbReference>
<dbReference type="InterPro" id="IPR036390">
    <property type="entry name" value="WH_DNA-bd_sf"/>
</dbReference>
<dbReference type="Gene3D" id="3.40.190.10">
    <property type="entry name" value="Periplasmic binding protein-like II"/>
    <property type="match status" value="2"/>
</dbReference>
<accession>A0A1U7DIQ5</accession>
<dbReference type="Proteomes" id="UP000187266">
    <property type="component" value="Chromosome"/>
</dbReference>
<keyword evidence="3" id="KW-0238">DNA-binding</keyword>
<keyword evidence="2" id="KW-0805">Transcription regulation</keyword>
<evidence type="ECO:0000313" key="5">
    <source>
        <dbReference type="EMBL" id="APX89805.1"/>
    </source>
</evidence>
<evidence type="ECO:0000313" key="6">
    <source>
        <dbReference type="Proteomes" id="UP000187266"/>
    </source>
</evidence>
<dbReference type="PROSITE" id="PS50931">
    <property type="entry name" value="HTH_LYSR"/>
    <property type="match status" value="1"/>
</dbReference>
<dbReference type="OrthoDB" id="7328368at2"/>
<dbReference type="Pfam" id="PF00126">
    <property type="entry name" value="HTH_1"/>
    <property type="match status" value="1"/>
</dbReference>
<protein>
    <submittedName>
        <fullName evidence="5">Uncharacterized protein</fullName>
    </submittedName>
</protein>
<dbReference type="GO" id="GO:0003700">
    <property type="term" value="F:DNA-binding transcription factor activity"/>
    <property type="evidence" value="ECO:0007669"/>
    <property type="project" value="InterPro"/>
</dbReference>
<sequence length="310" mass="33137">MDWSRIPSLAALRAFEAVARLRSLTAAAAELNVTHAALSQHVRALERHFGEPLARREGQGMALTESGAALAAALSDGFDTIAAGVDALSARAADRPVRVSLTPAFAESWLMPRLGDFWGRHPEVELALLPSAGLVDLRRDGIDLAIRFGEGEWPGVRSQPLLMAPFAVVASPGLFATRRPHSIDELTGYTWYTSRAASEQRNWGGALGLDFSTMDSRELSNNGMALSAVRAGYGLSIQPMALVEADLADGRLVSLFQGEHGGLGYHLILPTGVDEPPRQSRVGIFVNWLERTAATAQTVAPVAGRPPQEG</sequence>
<dbReference type="PRINTS" id="PR00039">
    <property type="entry name" value="HTHLYSR"/>
</dbReference>
<evidence type="ECO:0000256" key="4">
    <source>
        <dbReference type="ARBA" id="ARBA00023163"/>
    </source>
</evidence>
<dbReference type="PANTHER" id="PTHR30537:SF74">
    <property type="entry name" value="HTH-TYPE TRANSCRIPTIONAL REGULATOR TRPI"/>
    <property type="match status" value="1"/>
</dbReference>
<evidence type="ECO:0000256" key="1">
    <source>
        <dbReference type="ARBA" id="ARBA00009437"/>
    </source>
</evidence>
<dbReference type="RefSeq" id="WP_076979826.1">
    <property type="nucleotide sequence ID" value="NZ_CP019124.1"/>
</dbReference>
<keyword evidence="6" id="KW-1185">Reference proteome</keyword>
<keyword evidence="4" id="KW-0804">Transcription</keyword>